<proteinExistence type="inferred from homology"/>
<organism evidence="14 15">
    <name type="scientific">Symbiodinium natans</name>
    <dbReference type="NCBI Taxonomy" id="878477"/>
    <lineage>
        <taxon>Eukaryota</taxon>
        <taxon>Sar</taxon>
        <taxon>Alveolata</taxon>
        <taxon>Dinophyceae</taxon>
        <taxon>Suessiales</taxon>
        <taxon>Symbiodiniaceae</taxon>
        <taxon>Symbiodinium</taxon>
    </lineage>
</organism>
<dbReference type="PANTHER" id="PTHR43779">
    <property type="entry name" value="DIOXYGENASE RV0097-RELATED"/>
    <property type="match status" value="1"/>
</dbReference>
<dbReference type="GO" id="GO:0051213">
    <property type="term" value="F:dioxygenase activity"/>
    <property type="evidence" value="ECO:0007669"/>
    <property type="project" value="UniProtKB-KW"/>
</dbReference>
<dbReference type="InterPro" id="IPR038375">
    <property type="entry name" value="NDUFAF7_sf"/>
</dbReference>
<dbReference type="Gene3D" id="1.10.287.110">
    <property type="entry name" value="DnaJ domain"/>
    <property type="match status" value="1"/>
</dbReference>
<comment type="similarity">
    <text evidence="3">Belongs to the TfdA dioxygenase family.</text>
</comment>
<dbReference type="SUPFAM" id="SSF52540">
    <property type="entry name" value="P-loop containing nucleoside triphosphate hydrolases"/>
    <property type="match status" value="1"/>
</dbReference>
<dbReference type="EC" id="2.1.1.320" evidence="4"/>
<dbReference type="Gene3D" id="3.40.50.300">
    <property type="entry name" value="P-loop containing nucleotide triphosphate hydrolases"/>
    <property type="match status" value="1"/>
</dbReference>
<accession>A0A812Q998</accession>
<dbReference type="Gene3D" id="3.60.130.10">
    <property type="entry name" value="Clavaminate synthase-like"/>
    <property type="match status" value="1"/>
</dbReference>
<evidence type="ECO:0000256" key="3">
    <source>
        <dbReference type="ARBA" id="ARBA00005896"/>
    </source>
</evidence>
<keyword evidence="7" id="KW-0479">Metal-binding</keyword>
<evidence type="ECO:0000256" key="4">
    <source>
        <dbReference type="ARBA" id="ARBA00011935"/>
    </source>
</evidence>
<dbReference type="InterPro" id="IPR003819">
    <property type="entry name" value="TauD/TfdA-like"/>
</dbReference>
<dbReference type="GO" id="GO:0046872">
    <property type="term" value="F:metal ion binding"/>
    <property type="evidence" value="ECO:0007669"/>
    <property type="project" value="UniProtKB-KW"/>
</dbReference>
<dbReference type="EMBL" id="CAJNDS010002208">
    <property type="protein sequence ID" value="CAE7373410.1"/>
    <property type="molecule type" value="Genomic_DNA"/>
</dbReference>
<keyword evidence="5" id="KW-0489">Methyltransferase</keyword>
<evidence type="ECO:0000313" key="15">
    <source>
        <dbReference type="Proteomes" id="UP000604046"/>
    </source>
</evidence>
<dbReference type="GO" id="GO:0005739">
    <property type="term" value="C:mitochondrion"/>
    <property type="evidence" value="ECO:0007669"/>
    <property type="project" value="UniProtKB-SubCell"/>
</dbReference>
<evidence type="ECO:0000256" key="1">
    <source>
        <dbReference type="ARBA" id="ARBA00004173"/>
    </source>
</evidence>
<dbReference type="OrthoDB" id="10257314at2759"/>
<evidence type="ECO:0000256" key="11">
    <source>
        <dbReference type="ARBA" id="ARBA00023128"/>
    </source>
</evidence>
<evidence type="ECO:0000256" key="8">
    <source>
        <dbReference type="ARBA" id="ARBA00022964"/>
    </source>
</evidence>
<dbReference type="InterPro" id="IPR051178">
    <property type="entry name" value="TfdA_dioxygenase"/>
</dbReference>
<dbReference type="InterPro" id="IPR029063">
    <property type="entry name" value="SAM-dependent_MTases_sf"/>
</dbReference>
<comment type="similarity">
    <text evidence="2">Belongs to the NDUFAF7 family.</text>
</comment>
<dbReference type="InterPro" id="IPR042098">
    <property type="entry name" value="TauD-like_sf"/>
</dbReference>
<keyword evidence="6" id="KW-0808">Transferase</keyword>
<dbReference type="SUPFAM" id="SSF53335">
    <property type="entry name" value="S-adenosyl-L-methionine-dependent methyltransferases"/>
    <property type="match status" value="1"/>
</dbReference>
<evidence type="ECO:0000259" key="13">
    <source>
        <dbReference type="Pfam" id="PF02668"/>
    </source>
</evidence>
<dbReference type="GO" id="GO:0032259">
    <property type="term" value="P:methylation"/>
    <property type="evidence" value="ECO:0007669"/>
    <property type="project" value="UniProtKB-KW"/>
</dbReference>
<evidence type="ECO:0000256" key="9">
    <source>
        <dbReference type="ARBA" id="ARBA00023002"/>
    </source>
</evidence>
<keyword evidence="15" id="KW-1185">Reference proteome</keyword>
<keyword evidence="11" id="KW-0496">Mitochondrion</keyword>
<evidence type="ECO:0000256" key="10">
    <source>
        <dbReference type="ARBA" id="ARBA00023004"/>
    </source>
</evidence>
<evidence type="ECO:0000256" key="7">
    <source>
        <dbReference type="ARBA" id="ARBA00022723"/>
    </source>
</evidence>
<evidence type="ECO:0000256" key="5">
    <source>
        <dbReference type="ARBA" id="ARBA00022603"/>
    </source>
</evidence>
<dbReference type="SUPFAM" id="SSF51197">
    <property type="entry name" value="Clavaminate synthase-like"/>
    <property type="match status" value="1"/>
</dbReference>
<evidence type="ECO:0000256" key="6">
    <source>
        <dbReference type="ARBA" id="ARBA00022679"/>
    </source>
</evidence>
<comment type="subcellular location">
    <subcellularLocation>
        <location evidence="1">Mitochondrion</location>
    </subcellularLocation>
</comment>
<name>A0A812Q998_9DINO</name>
<sequence>MPSIDQVRDRLGLASPEIQALFVEEPASARTYGGRVCRFAGRLEQGPSAPQSLLDRLNDRLERAEPSSEPAVEVFLQEGEDEEEEEDRVRLFVFLRSDLPFVHGEEAAELEMLGSSLGVFVFFLCGAQLFTQTKISEELMKPLEVLPWDSDVLQLMADDFENVLPIWPVVPALFTTLSAGLLARQVVAEQRGIEITSFSLPSVSFGHLGSTYIMKRMRSSRGADFDVAASAPVSSLAVSAALVAVGLQVQNVDVAPLQLPALQFPASLAAFMGYPIPIQQEVGGDASSRSSVSFTVCCAIECFTCALQSMQPFGTWSLPASPPLTRAAAATPTRRSKALQSFAAASAAATLAALTARVGGVGGRLQARKRPLGLYGRRGPQVQVAASNQYEVVPREGCAFGASVRGFSVKDALDDAAVMEQIRSDMYKHRLLIFHGQTDLMPEDHIKLSEHLGSLEHILHRPHPKSPDPRLLRVANDDREGFMSVGTSGWHVDGVMLQAPFAAQTMHHLHAIPGGDTLFLGLNELLESMDEDLRALCERLWFVSGVGEDLQQGEGQMSLLPLVYKHPFTGEKTMCFHLGQTYCLGFVEEQPLNAVLEAFANVMTRGDKLVNDARYSLQRVLAGPADDCPSQFRFLPALPVQDCLQKAIDGMDPETRSRSILRVEWDRGDLALIDNMGLAHLPAPGTQSLPLISGLRVFHRTTMVNPEAEVRNLRGAPSVLLGGERREGPVSDEAVTDPDAMRDILRALMAATPINPDELGGDQRGGDLQIPKNVPAREEALRALEEAEQPLDMLKEVDEELQAATNQGKETLTKTLKRLMMEYHPDRNQNREKEIIPIFKYLRRLRTEQGRPASVMAQTKGRVVDRLPGREQIGKKECPDIVDISLRRMMSSPTLARIGFAQENRPWQSEGETFEQQIYRFDEQGEPESCAVARRWLPLLSAGALWQACCDPRRYDGFGSSSCFPEPANFTSDLWASLLDSTPTPEERQSRWANATRFLFVSYHKSGTTLTLALHGSQLLRRWVLGAEDTGSGDWLRTLWTRTSPGFQRSMRQYQTSRGRLVLMISPNEMIEPEIHDLLLEGRAKLVHVVRKPTELLVSAYLYHLWAYKEPWARPSLAYQLTCVPHVKLPAATEFRHFLRLKAVTEWANCIFALTAMTCWILLAYLSVATAWNSAATLDNFYTFQEFYTDAQYGPDFGYYSTGRILHSEPVTKQDASNLEYFNSYTTQPMSLSPFFGQVIADRLVSMWISMDRPAPFFVIEFGGGTGMLARDILTHASNAHPDFYEALRRYVIGERSQALQQTQKRTCAKFVESEKLRVDSSDARGASKMRELLSADAQGSPLYSVVLSNELLDEFDPVRLRISALTSM</sequence>
<dbReference type="InterPro" id="IPR003788">
    <property type="entry name" value="NDUFAF7"/>
</dbReference>
<feature type="domain" description="TauD/TfdA-like" evidence="13">
    <location>
        <begin position="400"/>
        <end position="605"/>
    </location>
</feature>
<protein>
    <recommendedName>
        <fullName evidence="4">type II protein arginine methyltransferase</fullName>
        <ecNumber evidence="4">2.1.1.320</ecNumber>
    </recommendedName>
</protein>
<comment type="catalytic activity">
    <reaction evidence="12">
        <text>L-arginyl-[protein] + 2 S-adenosyl-L-methionine = N(omega),N(omega)'-dimethyl-L-arginyl-[protein] + 2 S-adenosyl-L-homocysteine + 2 H(+)</text>
        <dbReference type="Rhea" id="RHEA:48108"/>
        <dbReference type="Rhea" id="RHEA-COMP:10532"/>
        <dbReference type="Rhea" id="RHEA-COMP:11992"/>
        <dbReference type="ChEBI" id="CHEBI:15378"/>
        <dbReference type="ChEBI" id="CHEBI:29965"/>
        <dbReference type="ChEBI" id="CHEBI:57856"/>
        <dbReference type="ChEBI" id="CHEBI:59789"/>
        <dbReference type="ChEBI" id="CHEBI:88221"/>
        <dbReference type="EC" id="2.1.1.320"/>
    </reaction>
</comment>
<gene>
    <name evidence="14" type="primary">rdpA</name>
    <name evidence="14" type="ORF">SNAT2548_LOCUS20402</name>
</gene>
<comment type="caution">
    <text evidence="14">The sequence shown here is derived from an EMBL/GenBank/DDBJ whole genome shotgun (WGS) entry which is preliminary data.</text>
</comment>
<keyword evidence="8" id="KW-0223">Dioxygenase</keyword>
<dbReference type="InterPro" id="IPR036869">
    <property type="entry name" value="J_dom_sf"/>
</dbReference>
<dbReference type="GO" id="GO:0035243">
    <property type="term" value="F:protein-arginine omega-N symmetric methyltransferase activity"/>
    <property type="evidence" value="ECO:0007669"/>
    <property type="project" value="UniProtKB-EC"/>
</dbReference>
<evidence type="ECO:0000256" key="12">
    <source>
        <dbReference type="ARBA" id="ARBA00048612"/>
    </source>
</evidence>
<dbReference type="Gene3D" id="3.40.50.12710">
    <property type="match status" value="1"/>
</dbReference>
<dbReference type="Proteomes" id="UP000604046">
    <property type="component" value="Unassembled WGS sequence"/>
</dbReference>
<dbReference type="Pfam" id="PF02668">
    <property type="entry name" value="TauD"/>
    <property type="match status" value="1"/>
</dbReference>
<dbReference type="PANTHER" id="PTHR43779:SF3">
    <property type="entry name" value="(3R)-3-[(CARBOXYMETHYL)AMINO]FATTY ACID OXYGENASE_DECARBOXYLASE"/>
    <property type="match status" value="1"/>
</dbReference>
<evidence type="ECO:0000256" key="2">
    <source>
        <dbReference type="ARBA" id="ARBA00005891"/>
    </source>
</evidence>
<dbReference type="Pfam" id="PF02636">
    <property type="entry name" value="Methyltransf_28"/>
    <property type="match status" value="1"/>
</dbReference>
<keyword evidence="10" id="KW-0408">Iron</keyword>
<keyword evidence="9" id="KW-0560">Oxidoreductase</keyword>
<reference evidence="14" key="1">
    <citation type="submission" date="2021-02" db="EMBL/GenBank/DDBJ databases">
        <authorList>
            <person name="Dougan E. K."/>
            <person name="Rhodes N."/>
            <person name="Thang M."/>
            <person name="Chan C."/>
        </authorList>
    </citation>
    <scope>NUCLEOTIDE SEQUENCE</scope>
</reference>
<dbReference type="InterPro" id="IPR027417">
    <property type="entry name" value="P-loop_NTPase"/>
</dbReference>
<evidence type="ECO:0000313" key="14">
    <source>
        <dbReference type="EMBL" id="CAE7373410.1"/>
    </source>
</evidence>